<reference evidence="6" key="1">
    <citation type="journal article" date="2014" name="Int. J. Syst. Evol. Microbiol.">
        <title>Complete genome sequence of Corynebacterium casei LMG S-19264T (=DSM 44701T), isolated from a smear-ripened cheese.</title>
        <authorList>
            <consortium name="US DOE Joint Genome Institute (JGI-PGF)"/>
            <person name="Walter F."/>
            <person name="Albersmeier A."/>
            <person name="Kalinowski J."/>
            <person name="Ruckert C."/>
        </authorList>
    </citation>
    <scope>NUCLEOTIDE SEQUENCE</scope>
    <source>
        <strain evidence="6">CGMCC 1.12997</strain>
    </source>
</reference>
<evidence type="ECO:0000256" key="3">
    <source>
        <dbReference type="RuleBase" id="RU361153"/>
    </source>
</evidence>
<keyword evidence="1 3" id="KW-0378">Hydrolase</keyword>
<comment type="caution">
    <text evidence="6">The sequence shown here is derived from an EMBL/GenBank/DDBJ whole genome shotgun (WGS) entry which is preliminary data.</text>
</comment>
<reference evidence="6" key="2">
    <citation type="submission" date="2020-09" db="EMBL/GenBank/DDBJ databases">
        <authorList>
            <person name="Sun Q."/>
            <person name="Zhou Y."/>
        </authorList>
    </citation>
    <scope>NUCLEOTIDE SEQUENCE</scope>
    <source>
        <strain evidence="6">CGMCC 1.12997</strain>
    </source>
</reference>
<gene>
    <name evidence="6" type="ORF">GCM10011585_25330</name>
</gene>
<accession>A0A917M5T8</accession>
<comment type="similarity">
    <text evidence="3">Belongs to the glycosyl hydrolase 5 (cellulase A) family.</text>
</comment>
<dbReference type="InterPro" id="IPR017853">
    <property type="entry name" value="GH"/>
</dbReference>
<dbReference type="SUPFAM" id="SSF51445">
    <property type="entry name" value="(Trans)glycosidases"/>
    <property type="match status" value="1"/>
</dbReference>
<dbReference type="InterPro" id="IPR050386">
    <property type="entry name" value="Glycosyl_hydrolase_5"/>
</dbReference>
<dbReference type="PANTHER" id="PTHR31297">
    <property type="entry name" value="GLUCAN ENDO-1,6-BETA-GLUCOSIDASE B"/>
    <property type="match status" value="1"/>
</dbReference>
<organism evidence="6 7">
    <name type="scientific">Edaphobacter dinghuensis</name>
    <dbReference type="NCBI Taxonomy" id="1560005"/>
    <lineage>
        <taxon>Bacteria</taxon>
        <taxon>Pseudomonadati</taxon>
        <taxon>Acidobacteriota</taxon>
        <taxon>Terriglobia</taxon>
        <taxon>Terriglobales</taxon>
        <taxon>Acidobacteriaceae</taxon>
        <taxon>Edaphobacter</taxon>
    </lineage>
</organism>
<dbReference type="GO" id="GO:0009986">
    <property type="term" value="C:cell surface"/>
    <property type="evidence" value="ECO:0007669"/>
    <property type="project" value="TreeGrafter"/>
</dbReference>
<dbReference type="EMBL" id="BMGT01000003">
    <property type="protein sequence ID" value="GGG80827.1"/>
    <property type="molecule type" value="Genomic_DNA"/>
</dbReference>
<dbReference type="Gene3D" id="3.20.20.80">
    <property type="entry name" value="Glycosidases"/>
    <property type="match status" value="1"/>
</dbReference>
<feature type="domain" description="Glycoside hydrolase family 5" evidence="5">
    <location>
        <begin position="91"/>
        <end position="326"/>
    </location>
</feature>
<name>A0A917M5T8_9BACT</name>
<evidence type="ECO:0000313" key="7">
    <source>
        <dbReference type="Proteomes" id="UP000647241"/>
    </source>
</evidence>
<evidence type="ECO:0000256" key="2">
    <source>
        <dbReference type="ARBA" id="ARBA00023295"/>
    </source>
</evidence>
<dbReference type="Pfam" id="PF00150">
    <property type="entry name" value="Cellulase"/>
    <property type="match status" value="1"/>
</dbReference>
<feature type="chain" id="PRO_5037815467" description="Glycoside hydrolase family 5 domain-containing protein" evidence="4">
    <location>
        <begin position="24"/>
        <end position="406"/>
    </location>
</feature>
<proteinExistence type="inferred from homology"/>
<keyword evidence="2 3" id="KW-0326">Glycosidase</keyword>
<dbReference type="AlphaFoldDB" id="A0A917M5T8"/>
<dbReference type="RefSeq" id="WP_188554579.1">
    <property type="nucleotide sequence ID" value="NZ_BMGT01000003.1"/>
</dbReference>
<evidence type="ECO:0000259" key="5">
    <source>
        <dbReference type="Pfam" id="PF00150"/>
    </source>
</evidence>
<evidence type="ECO:0000256" key="4">
    <source>
        <dbReference type="SAM" id="SignalP"/>
    </source>
</evidence>
<dbReference type="PANTHER" id="PTHR31297:SF13">
    <property type="entry name" value="PUTATIVE-RELATED"/>
    <property type="match status" value="1"/>
</dbReference>
<keyword evidence="7" id="KW-1185">Reference proteome</keyword>
<dbReference type="InterPro" id="IPR001547">
    <property type="entry name" value="Glyco_hydro_5"/>
</dbReference>
<evidence type="ECO:0000256" key="1">
    <source>
        <dbReference type="ARBA" id="ARBA00022801"/>
    </source>
</evidence>
<dbReference type="Proteomes" id="UP000647241">
    <property type="component" value="Unassembled WGS sequence"/>
</dbReference>
<feature type="signal peptide" evidence="4">
    <location>
        <begin position="1"/>
        <end position="23"/>
    </location>
</feature>
<protein>
    <recommendedName>
        <fullName evidence="5">Glycoside hydrolase family 5 domain-containing protein</fullName>
    </recommendedName>
</protein>
<dbReference type="GO" id="GO:0009251">
    <property type="term" value="P:glucan catabolic process"/>
    <property type="evidence" value="ECO:0007669"/>
    <property type="project" value="TreeGrafter"/>
</dbReference>
<sequence length="406" mass="46604">MTTRRILCIAALLFCLLSFNSFAQFAHTQQKQIVDANGKPFLIRGTNLGNWFMPEGYMWDFDGGPQSAREIEALVTELLGPDKATDFWHQYREDYITRQDIHLLHESGFNTIRIPIHYKFFETNNSEGFALLDRVIQWSHEEGLYVIIDMHAAPGGQTGANIDDSYGYPWLYDSPREQAHLIAVWQRIAAHYKDNPTVLGYDLLNEPIPHYPSLAPLNAKLEPVYKKLTAAVRQVDTHHILFLGGAQWDGNFSVFHQPFDNNTAYTFHKYWSKTDVSVIQQYLDFRDRYNVPIWMGESGENTDEWITQFVDLLNKNDIGWTFWPYKKMSKTSAVVTITPPDGWDKIVAFAKLPRGTGQVEERLKARPDQETINRAFAGLLENIKLKNCHVNPGYLKALGMKPVSAN</sequence>
<dbReference type="GO" id="GO:0008422">
    <property type="term" value="F:beta-glucosidase activity"/>
    <property type="evidence" value="ECO:0007669"/>
    <property type="project" value="TreeGrafter"/>
</dbReference>
<dbReference type="GO" id="GO:0005576">
    <property type="term" value="C:extracellular region"/>
    <property type="evidence" value="ECO:0007669"/>
    <property type="project" value="TreeGrafter"/>
</dbReference>
<evidence type="ECO:0000313" key="6">
    <source>
        <dbReference type="EMBL" id="GGG80827.1"/>
    </source>
</evidence>
<keyword evidence="4" id="KW-0732">Signal</keyword>